<dbReference type="InterPro" id="IPR036259">
    <property type="entry name" value="MFS_trans_sf"/>
</dbReference>
<dbReference type="PANTHER" id="PTHR11328:SF36">
    <property type="entry name" value="MELIBIOSE PERMEASE"/>
    <property type="match status" value="1"/>
</dbReference>
<keyword evidence="3" id="KW-0812">Transmembrane</keyword>
<feature type="transmembrane region" description="Helical" evidence="3">
    <location>
        <begin position="153"/>
        <end position="175"/>
    </location>
</feature>
<dbReference type="Gene3D" id="1.20.1250.20">
    <property type="entry name" value="MFS general substrate transporter like domains"/>
    <property type="match status" value="1"/>
</dbReference>
<accession>A0A4V2EYA2</accession>
<feature type="transmembrane region" description="Helical" evidence="3">
    <location>
        <begin position="297"/>
        <end position="315"/>
    </location>
</feature>
<feature type="transmembrane region" description="Helical" evidence="3">
    <location>
        <begin position="370"/>
        <end position="389"/>
    </location>
</feature>
<reference evidence="4 5" key="1">
    <citation type="submission" date="2019-02" db="EMBL/GenBank/DDBJ databases">
        <title>Sequencing the genomes of 1000 actinobacteria strains.</title>
        <authorList>
            <person name="Klenk H.-P."/>
        </authorList>
    </citation>
    <scope>NUCLEOTIDE SEQUENCE [LARGE SCALE GENOMIC DNA]</scope>
    <source>
        <strain evidence="4 5">DSM 16932</strain>
    </source>
</reference>
<dbReference type="GO" id="GO:0006814">
    <property type="term" value="P:sodium ion transport"/>
    <property type="evidence" value="ECO:0007669"/>
    <property type="project" value="InterPro"/>
</dbReference>
<sequence length="459" mass="50032">MSDYRRNRWTFGVGTIGRDMLYTLISMFLIVYLTNVAGLTTRELAWTTGVVVGLRVLDAVTDPLMGVVVDNTRTRWGKHKPWILGGALLSGLLTVLIFVDPGLHGAARVAAFAALFFLWSVSYSLNDIAYWSYVPELSTDLRERESIGAKARIFSLVGVFFVVAGIVPITSALGGDDERRGWLLFAVLVVAVLWAGQAVTLLGVREPQGPEHQRERTSFRDFVRAIGRNDQLLCVAVAMGLFMIGYTTTTSFGLFYFQFVYGDEAMFSIFAIVLGVSQIASLLLFPKVSARMRRKRLYLWATVLVVAGYVLFFVAPTGTMAVIGVAGVLIFVGQAAIQLLMLLFLADTVDYGHWKLGKRNDSVTFSLQPFIYKAGGAAATGVVGLTAILTGLNDRAVGDLLEGAPLLGFKGAMLALPLVCVVGGYLVFHRWYRIDETAYAAVRADLAAREGQRSAPVAP</sequence>
<name>A0A4V2EYA2_9MICO</name>
<dbReference type="NCBIfam" id="TIGR00792">
    <property type="entry name" value="gph"/>
    <property type="match status" value="1"/>
</dbReference>
<dbReference type="InterPro" id="IPR039672">
    <property type="entry name" value="MFS_2"/>
</dbReference>
<protein>
    <submittedName>
        <fullName evidence="4">Melibiose permease/lactose/raffinose/galactose permease</fullName>
    </submittedName>
</protein>
<dbReference type="Pfam" id="PF13347">
    <property type="entry name" value="MFS_2"/>
    <property type="match status" value="1"/>
</dbReference>
<dbReference type="CDD" id="cd17332">
    <property type="entry name" value="MFS_MelB_like"/>
    <property type="match status" value="1"/>
</dbReference>
<evidence type="ECO:0000256" key="3">
    <source>
        <dbReference type="SAM" id="Phobius"/>
    </source>
</evidence>
<feature type="transmembrane region" description="Helical" evidence="3">
    <location>
        <begin position="111"/>
        <end position="133"/>
    </location>
</feature>
<feature type="transmembrane region" description="Helical" evidence="3">
    <location>
        <begin position="81"/>
        <end position="99"/>
    </location>
</feature>
<dbReference type="GO" id="GO:0015293">
    <property type="term" value="F:symporter activity"/>
    <property type="evidence" value="ECO:0007669"/>
    <property type="project" value="UniProtKB-KW"/>
</dbReference>
<feature type="transmembrane region" description="Helical" evidence="3">
    <location>
        <begin position="321"/>
        <end position="349"/>
    </location>
</feature>
<dbReference type="RefSeq" id="WP_130415607.1">
    <property type="nucleotide sequence ID" value="NZ_SGWX01000001.1"/>
</dbReference>
<keyword evidence="1" id="KW-0813">Transport</keyword>
<evidence type="ECO:0000256" key="1">
    <source>
        <dbReference type="ARBA" id="ARBA00022448"/>
    </source>
</evidence>
<feature type="transmembrane region" description="Helical" evidence="3">
    <location>
        <begin position="181"/>
        <end position="204"/>
    </location>
</feature>
<dbReference type="GO" id="GO:0005886">
    <property type="term" value="C:plasma membrane"/>
    <property type="evidence" value="ECO:0007669"/>
    <property type="project" value="TreeGrafter"/>
</dbReference>
<feature type="transmembrane region" description="Helical" evidence="3">
    <location>
        <begin position="232"/>
        <end position="259"/>
    </location>
</feature>
<feature type="transmembrane region" description="Helical" evidence="3">
    <location>
        <begin position="265"/>
        <end position="285"/>
    </location>
</feature>
<feature type="transmembrane region" description="Helical" evidence="3">
    <location>
        <begin position="409"/>
        <end position="428"/>
    </location>
</feature>
<dbReference type="AlphaFoldDB" id="A0A4V2EYA2"/>
<evidence type="ECO:0000313" key="5">
    <source>
        <dbReference type="Proteomes" id="UP000293852"/>
    </source>
</evidence>
<dbReference type="Proteomes" id="UP000293852">
    <property type="component" value="Unassembled WGS sequence"/>
</dbReference>
<evidence type="ECO:0000313" key="4">
    <source>
        <dbReference type="EMBL" id="RZS62280.1"/>
    </source>
</evidence>
<dbReference type="InterPro" id="IPR001927">
    <property type="entry name" value="Na/Gal_symport"/>
</dbReference>
<keyword evidence="5" id="KW-1185">Reference proteome</keyword>
<dbReference type="SUPFAM" id="SSF103473">
    <property type="entry name" value="MFS general substrate transporter"/>
    <property type="match status" value="1"/>
</dbReference>
<proteinExistence type="predicted"/>
<comment type="caution">
    <text evidence="4">The sequence shown here is derived from an EMBL/GenBank/DDBJ whole genome shotgun (WGS) entry which is preliminary data.</text>
</comment>
<organism evidence="4 5">
    <name type="scientific">Xylanimonas ulmi</name>
    <dbReference type="NCBI Taxonomy" id="228973"/>
    <lineage>
        <taxon>Bacteria</taxon>
        <taxon>Bacillati</taxon>
        <taxon>Actinomycetota</taxon>
        <taxon>Actinomycetes</taxon>
        <taxon>Micrococcales</taxon>
        <taxon>Promicromonosporaceae</taxon>
        <taxon>Xylanimonas</taxon>
    </lineage>
</organism>
<dbReference type="GO" id="GO:0008643">
    <property type="term" value="P:carbohydrate transport"/>
    <property type="evidence" value="ECO:0007669"/>
    <property type="project" value="InterPro"/>
</dbReference>
<dbReference type="PANTHER" id="PTHR11328">
    <property type="entry name" value="MAJOR FACILITATOR SUPERFAMILY DOMAIN-CONTAINING PROTEIN"/>
    <property type="match status" value="1"/>
</dbReference>
<dbReference type="OrthoDB" id="181905at2"/>
<keyword evidence="3" id="KW-1133">Transmembrane helix</keyword>
<evidence type="ECO:0000256" key="2">
    <source>
        <dbReference type="ARBA" id="ARBA00022847"/>
    </source>
</evidence>
<feature type="transmembrane region" description="Helical" evidence="3">
    <location>
        <begin position="21"/>
        <end position="39"/>
    </location>
</feature>
<gene>
    <name evidence="4" type="ORF">EV386_2608</name>
</gene>
<dbReference type="EMBL" id="SGWX01000001">
    <property type="protein sequence ID" value="RZS62280.1"/>
    <property type="molecule type" value="Genomic_DNA"/>
</dbReference>
<keyword evidence="2" id="KW-0769">Symport</keyword>
<keyword evidence="3" id="KW-0472">Membrane</keyword>